<feature type="compositionally biased region" description="Basic and acidic residues" evidence="1">
    <location>
        <begin position="17"/>
        <end position="29"/>
    </location>
</feature>
<keyword evidence="4" id="KW-1185">Reference proteome</keyword>
<feature type="region of interest" description="Disordered" evidence="1">
    <location>
        <begin position="17"/>
        <end position="39"/>
    </location>
</feature>
<gene>
    <name evidence="2" type="ORF">LITE_LOCUS6307</name>
    <name evidence="3" type="ORF">LITE_LOCUS6314</name>
</gene>
<sequence>MVVPALRMVLRAGLRRDFGDPAGRRRPEQESGGSGVQAGQISVFPGLLHRREGQAAPHDDIRSVVAPRRDVPLRHRLPPRLRLQEERQQLRRRRRPVASGRSINLPSRFFCSFSCVIDPFPRSVFNFLDL</sequence>
<evidence type="ECO:0000313" key="3">
    <source>
        <dbReference type="EMBL" id="CAI0389577.1"/>
    </source>
</evidence>
<dbReference type="EMBL" id="CAMGYJ010000003">
    <property type="protein sequence ID" value="CAI0389564.1"/>
    <property type="molecule type" value="Genomic_DNA"/>
</dbReference>
<organism evidence="3 4">
    <name type="scientific">Linum tenue</name>
    <dbReference type="NCBI Taxonomy" id="586396"/>
    <lineage>
        <taxon>Eukaryota</taxon>
        <taxon>Viridiplantae</taxon>
        <taxon>Streptophyta</taxon>
        <taxon>Embryophyta</taxon>
        <taxon>Tracheophyta</taxon>
        <taxon>Spermatophyta</taxon>
        <taxon>Magnoliopsida</taxon>
        <taxon>eudicotyledons</taxon>
        <taxon>Gunneridae</taxon>
        <taxon>Pentapetalae</taxon>
        <taxon>rosids</taxon>
        <taxon>fabids</taxon>
        <taxon>Malpighiales</taxon>
        <taxon>Linaceae</taxon>
        <taxon>Linum</taxon>
    </lineage>
</organism>
<evidence type="ECO:0000256" key="1">
    <source>
        <dbReference type="SAM" id="MobiDB-lite"/>
    </source>
</evidence>
<dbReference type="AlphaFoldDB" id="A0AAV0HWC2"/>
<dbReference type="Proteomes" id="UP001154282">
    <property type="component" value="Unassembled WGS sequence"/>
</dbReference>
<evidence type="ECO:0000313" key="4">
    <source>
        <dbReference type="Proteomes" id="UP001154282"/>
    </source>
</evidence>
<comment type="caution">
    <text evidence="3">The sequence shown here is derived from an EMBL/GenBank/DDBJ whole genome shotgun (WGS) entry which is preliminary data.</text>
</comment>
<feature type="region of interest" description="Disordered" evidence="1">
    <location>
        <begin position="78"/>
        <end position="98"/>
    </location>
</feature>
<reference evidence="3" key="1">
    <citation type="submission" date="2022-08" db="EMBL/GenBank/DDBJ databases">
        <authorList>
            <person name="Gutierrez-Valencia J."/>
        </authorList>
    </citation>
    <scope>NUCLEOTIDE SEQUENCE</scope>
</reference>
<protein>
    <submittedName>
        <fullName evidence="3">Uncharacterized protein</fullName>
    </submittedName>
</protein>
<evidence type="ECO:0000313" key="2">
    <source>
        <dbReference type="EMBL" id="CAI0389564.1"/>
    </source>
</evidence>
<name>A0AAV0HWC2_9ROSI</name>
<dbReference type="EMBL" id="CAMGYJ010000003">
    <property type="protein sequence ID" value="CAI0389577.1"/>
    <property type="molecule type" value="Genomic_DNA"/>
</dbReference>
<proteinExistence type="predicted"/>
<accession>A0AAV0HWC2</accession>